<reference evidence="2" key="1">
    <citation type="submission" date="2021-10" db="EMBL/GenBank/DDBJ databases">
        <title>Streptomyces nigrumlapis sp.nov.,an antimicrobial producing actinobacterium isolated from Black Gobi rocks.</title>
        <authorList>
            <person name="Wen Y."/>
            <person name="Zhang W."/>
            <person name="Liu X.G."/>
        </authorList>
    </citation>
    <scope>NUCLEOTIDE SEQUENCE</scope>
    <source>
        <strain evidence="2">ST13-2-2</strain>
    </source>
</reference>
<sequence length="127" mass="14083">MTTDRIETSTVMSADLSAPDPIDEETIQSTIDRAQELRDASPCADELSELEEELRGHIARLLPEARKPTRHLGLGSIEEHRLTARLDAIERLTRQGPGQGALAAHVQVHQLARGCQYLLARHTAETR</sequence>
<dbReference type="Pfam" id="PF19979">
    <property type="entry name" value="DUF6415"/>
    <property type="match status" value="1"/>
</dbReference>
<accession>A0ABY4M1R6</accession>
<protein>
    <submittedName>
        <fullName evidence="2">DUF6415 family natural product biosynthesis protein</fullName>
    </submittedName>
</protein>
<gene>
    <name evidence="2" type="ORF">K9S39_05575</name>
</gene>
<evidence type="ECO:0000256" key="1">
    <source>
        <dbReference type="SAM" id="MobiDB-lite"/>
    </source>
</evidence>
<organism evidence="2 3">
    <name type="scientific">Streptomyces halobius</name>
    <dbReference type="NCBI Taxonomy" id="2879846"/>
    <lineage>
        <taxon>Bacteria</taxon>
        <taxon>Bacillati</taxon>
        <taxon>Actinomycetota</taxon>
        <taxon>Actinomycetes</taxon>
        <taxon>Kitasatosporales</taxon>
        <taxon>Streptomycetaceae</taxon>
        <taxon>Streptomyces</taxon>
    </lineage>
</organism>
<dbReference type="EMBL" id="CP086322">
    <property type="protein sequence ID" value="UQA91417.1"/>
    <property type="molecule type" value="Genomic_DNA"/>
</dbReference>
<name>A0ABY4M1R6_9ACTN</name>
<proteinExistence type="predicted"/>
<evidence type="ECO:0000313" key="3">
    <source>
        <dbReference type="Proteomes" id="UP000830115"/>
    </source>
</evidence>
<dbReference type="RefSeq" id="WP_248862244.1">
    <property type="nucleotide sequence ID" value="NZ_CP086322.1"/>
</dbReference>
<dbReference type="InterPro" id="IPR046300">
    <property type="entry name" value="DUF6415"/>
</dbReference>
<feature type="region of interest" description="Disordered" evidence="1">
    <location>
        <begin position="1"/>
        <end position="20"/>
    </location>
</feature>
<dbReference type="Proteomes" id="UP000830115">
    <property type="component" value="Chromosome"/>
</dbReference>
<evidence type="ECO:0000313" key="2">
    <source>
        <dbReference type="EMBL" id="UQA91417.1"/>
    </source>
</evidence>
<keyword evidence="3" id="KW-1185">Reference proteome</keyword>